<evidence type="ECO:0000256" key="12">
    <source>
        <dbReference type="ARBA" id="ARBA00067609"/>
    </source>
</evidence>
<dbReference type="InterPro" id="IPR018253">
    <property type="entry name" value="DnaJ_domain_CS"/>
</dbReference>
<dbReference type="FunFam" id="2.60.260.20:FF:000004">
    <property type="entry name" value="Molecular chaperone DnaJ"/>
    <property type="match status" value="1"/>
</dbReference>
<dbReference type="GO" id="GO:0006260">
    <property type="term" value="P:DNA replication"/>
    <property type="evidence" value="ECO:0007669"/>
    <property type="project" value="UniProtKB-KW"/>
</dbReference>
<evidence type="ECO:0000256" key="7">
    <source>
        <dbReference type="ARBA" id="ARBA00022771"/>
    </source>
</evidence>
<evidence type="ECO:0000256" key="1">
    <source>
        <dbReference type="ARBA" id="ARBA00004496"/>
    </source>
</evidence>
<dbReference type="GO" id="GO:0009408">
    <property type="term" value="P:response to heat"/>
    <property type="evidence" value="ECO:0007669"/>
    <property type="project" value="InterPro"/>
</dbReference>
<feature type="binding site" evidence="13">
    <location>
        <position position="198"/>
    </location>
    <ligand>
        <name>Zn(2+)</name>
        <dbReference type="ChEBI" id="CHEBI:29105"/>
        <label>1</label>
    </ligand>
</feature>
<dbReference type="PANTHER" id="PTHR43096:SF48">
    <property type="entry name" value="CHAPERONE PROTEIN DNAJ"/>
    <property type="match status" value="1"/>
</dbReference>
<comment type="function">
    <text evidence="13">Participates actively in the response to hyperosmotic and heat shock by preventing the aggregation of stress-denatured proteins and by disaggregating proteins, also in an autonomous, DnaK-independent fashion. Unfolded proteins bind initially to DnaJ; upon interaction with the DnaJ-bound protein, DnaK hydrolyzes its bound ATP, resulting in the formation of a stable complex. GrpE releases ADP from DnaK; ATP binding to DnaK triggers the release of the substrate protein, thus completing the reaction cycle. Several rounds of ATP-dependent interactions between DnaJ, DnaK and GrpE are required for fully efficient folding. Also involved, together with DnaK and GrpE, in the DNA replication of plasmids through activation of initiation proteins.</text>
</comment>
<dbReference type="FunFam" id="2.10.230.10:FF:000002">
    <property type="entry name" value="Molecular chaperone DnaJ"/>
    <property type="match status" value="1"/>
</dbReference>
<feature type="binding site" evidence="13">
    <location>
        <position position="159"/>
    </location>
    <ligand>
        <name>Zn(2+)</name>
        <dbReference type="ChEBI" id="CHEBI:29105"/>
        <label>2</label>
    </ligand>
</feature>
<dbReference type="Gene3D" id="2.60.260.20">
    <property type="entry name" value="Urease metallochaperone UreE, N-terminal domain"/>
    <property type="match status" value="2"/>
</dbReference>
<feature type="binding site" evidence="13">
    <location>
        <position position="142"/>
    </location>
    <ligand>
        <name>Zn(2+)</name>
        <dbReference type="ChEBI" id="CHEBI:29105"/>
        <label>1</label>
    </ligand>
</feature>
<dbReference type="GO" id="GO:0008270">
    <property type="term" value="F:zinc ion binding"/>
    <property type="evidence" value="ECO:0007669"/>
    <property type="project" value="UniProtKB-UniRule"/>
</dbReference>
<dbReference type="HAMAP" id="MF_01152">
    <property type="entry name" value="DnaJ"/>
    <property type="match status" value="1"/>
</dbReference>
<dbReference type="GO" id="GO:0042026">
    <property type="term" value="P:protein refolding"/>
    <property type="evidence" value="ECO:0007669"/>
    <property type="project" value="TreeGrafter"/>
</dbReference>
<keyword evidence="8 13" id="KW-0862">Zinc</keyword>
<keyword evidence="4 13" id="KW-0235">DNA replication</keyword>
<feature type="binding site" evidence="13">
    <location>
        <position position="184"/>
    </location>
    <ligand>
        <name>Zn(2+)</name>
        <dbReference type="ChEBI" id="CHEBI:29105"/>
        <label>2</label>
    </ligand>
</feature>
<keyword evidence="9 13" id="KW-0346">Stress response</keyword>
<feature type="domain" description="CR-type" evidence="16">
    <location>
        <begin position="129"/>
        <end position="207"/>
    </location>
</feature>
<dbReference type="InterPro" id="IPR012724">
    <property type="entry name" value="DnaJ"/>
</dbReference>
<dbReference type="PANTHER" id="PTHR43096">
    <property type="entry name" value="DNAJ HOMOLOG 1, MITOCHONDRIAL-RELATED"/>
    <property type="match status" value="1"/>
</dbReference>
<dbReference type="InterPro" id="IPR001623">
    <property type="entry name" value="DnaJ_domain"/>
</dbReference>
<dbReference type="Pfam" id="PF01556">
    <property type="entry name" value="DnaJ_C"/>
    <property type="match status" value="1"/>
</dbReference>
<dbReference type="CDD" id="cd06257">
    <property type="entry name" value="DnaJ"/>
    <property type="match status" value="1"/>
</dbReference>
<reference evidence="17 18" key="1">
    <citation type="journal article" date="2017" name="ISME J.">
        <title>Energy and carbon metabolisms in a deep terrestrial subsurface fluid microbial community.</title>
        <authorList>
            <person name="Momper L."/>
            <person name="Jungbluth S.P."/>
            <person name="Lee M.D."/>
            <person name="Amend J.P."/>
        </authorList>
    </citation>
    <scope>NUCLEOTIDE SEQUENCE [LARGE SCALE GENOMIC DNA]</scope>
    <source>
        <strain evidence="17">SURF_17</strain>
    </source>
</reference>
<protein>
    <recommendedName>
        <fullName evidence="12 13">Chaperone protein DnaJ</fullName>
    </recommendedName>
</protein>
<evidence type="ECO:0000259" key="16">
    <source>
        <dbReference type="PROSITE" id="PS51188"/>
    </source>
</evidence>
<dbReference type="EMBL" id="QZKI01000078">
    <property type="protein sequence ID" value="RJP69744.1"/>
    <property type="molecule type" value="Genomic_DNA"/>
</dbReference>
<feature type="repeat" description="CXXCXGXG motif" evidence="13">
    <location>
        <begin position="142"/>
        <end position="149"/>
    </location>
</feature>
<dbReference type="Gene3D" id="1.10.287.110">
    <property type="entry name" value="DnaJ domain"/>
    <property type="match status" value="1"/>
</dbReference>
<evidence type="ECO:0000256" key="8">
    <source>
        <dbReference type="ARBA" id="ARBA00022833"/>
    </source>
</evidence>
<evidence type="ECO:0000256" key="3">
    <source>
        <dbReference type="ARBA" id="ARBA00022490"/>
    </source>
</evidence>
<comment type="domain">
    <text evidence="13">The J domain is necessary and sufficient to stimulate DnaK ATPase activity. Zinc center 1 plays an important role in the autonomous, DnaK-independent chaperone activity of DnaJ. Zinc center 2 is essential for interaction with DnaK and for DnaJ activity.</text>
</comment>
<dbReference type="SUPFAM" id="SSF57938">
    <property type="entry name" value="DnaJ/Hsp40 cysteine-rich domain"/>
    <property type="match status" value="1"/>
</dbReference>
<sequence>MQKRDYYEVLGVSRDASENEIRKAYRKLAMQYHPDRRQGDKESEERFKEVSEAYAVLTDPEKRANYDQFGHAGLGAGFSDFGFGAFGDVFGDIFEDFFGGVTGRRRAHAQRGDDIVYNFDITLEEAYEGIDREISIPRMEACGECDGSGLARGASRSTCPVCRGAGRLRQTQGFFSITRACHRCGGSGSIIENPCKNCKGEGRVRTQRKLRVTIPPGVDAGSRIRYRGEGEAGSRGGARGDLYILINVQQHEFFARDGDNLMCEVPISFPQAALGTQLEIPTLDGKITLKIPPGTQTHKIFRIRTKGMPALRGHGRGDLFVRVLVETPTKLNERQRELLEEFARISGDDVHPLTKKFLDKFKQVFGA</sequence>
<evidence type="ECO:0000313" key="17">
    <source>
        <dbReference type="EMBL" id="RJP69744.1"/>
    </source>
</evidence>
<dbReference type="NCBIfam" id="TIGR02349">
    <property type="entry name" value="DnaJ_bact"/>
    <property type="match status" value="1"/>
</dbReference>
<feature type="domain" description="J" evidence="15">
    <location>
        <begin position="5"/>
        <end position="70"/>
    </location>
</feature>
<dbReference type="InterPro" id="IPR001305">
    <property type="entry name" value="HSP_DnaJ_Cys-rich_dom"/>
</dbReference>
<dbReference type="InterPro" id="IPR002939">
    <property type="entry name" value="DnaJ_C"/>
</dbReference>
<dbReference type="SMART" id="SM00271">
    <property type="entry name" value="DnaJ"/>
    <property type="match status" value="1"/>
</dbReference>
<accession>A0A419EXR0</accession>
<feature type="repeat" description="CXXCXGXG motif" evidence="13">
    <location>
        <begin position="195"/>
        <end position="202"/>
    </location>
</feature>
<dbReference type="CDD" id="cd10719">
    <property type="entry name" value="DnaJ_zf"/>
    <property type="match status" value="1"/>
</dbReference>
<feature type="zinc finger region" description="CR-type" evidence="14">
    <location>
        <begin position="129"/>
        <end position="207"/>
    </location>
</feature>
<dbReference type="PROSITE" id="PS50076">
    <property type="entry name" value="DNAJ_2"/>
    <property type="match status" value="1"/>
</dbReference>
<name>A0A419EXR0_9BACT</name>
<comment type="cofactor">
    <cofactor evidence="13">
        <name>Zn(2+)</name>
        <dbReference type="ChEBI" id="CHEBI:29105"/>
    </cofactor>
    <text evidence="13">Binds 2 Zn(2+) ions per monomer.</text>
</comment>
<dbReference type="SUPFAM" id="SSF49493">
    <property type="entry name" value="HSP40/DnaJ peptide-binding domain"/>
    <property type="match status" value="2"/>
</dbReference>
<dbReference type="CDD" id="cd10747">
    <property type="entry name" value="DnaJ_C"/>
    <property type="match status" value="1"/>
</dbReference>
<feature type="binding site" evidence="13">
    <location>
        <position position="181"/>
    </location>
    <ligand>
        <name>Zn(2+)</name>
        <dbReference type="ChEBI" id="CHEBI:29105"/>
        <label>2</label>
    </ligand>
</feature>
<dbReference type="Pfam" id="PF00684">
    <property type="entry name" value="DnaJ_CXXCXGXG"/>
    <property type="match status" value="1"/>
</dbReference>
<dbReference type="PRINTS" id="PR00625">
    <property type="entry name" value="JDOMAIN"/>
</dbReference>
<keyword evidence="3 13" id="KW-0963">Cytoplasm</keyword>
<evidence type="ECO:0000256" key="5">
    <source>
        <dbReference type="ARBA" id="ARBA00022723"/>
    </source>
</evidence>
<dbReference type="GO" id="GO:0005737">
    <property type="term" value="C:cytoplasm"/>
    <property type="evidence" value="ECO:0007669"/>
    <property type="project" value="UniProtKB-SubCell"/>
</dbReference>
<dbReference type="GO" id="GO:0031072">
    <property type="term" value="F:heat shock protein binding"/>
    <property type="evidence" value="ECO:0007669"/>
    <property type="project" value="InterPro"/>
</dbReference>
<dbReference type="GO" id="GO:0051082">
    <property type="term" value="F:unfolded protein binding"/>
    <property type="evidence" value="ECO:0007669"/>
    <property type="project" value="UniProtKB-UniRule"/>
</dbReference>
<feature type="repeat" description="CXXCXGXG motif" evidence="13">
    <location>
        <begin position="181"/>
        <end position="188"/>
    </location>
</feature>
<gene>
    <name evidence="13 17" type="primary">dnaJ</name>
    <name evidence="17" type="ORF">C4532_10395</name>
</gene>
<dbReference type="Gene3D" id="2.10.230.10">
    <property type="entry name" value="Heat shock protein DnaJ, cysteine-rich domain"/>
    <property type="match status" value="1"/>
</dbReference>
<evidence type="ECO:0000256" key="13">
    <source>
        <dbReference type="HAMAP-Rule" id="MF_01152"/>
    </source>
</evidence>
<dbReference type="NCBIfam" id="NF008035">
    <property type="entry name" value="PRK10767.1"/>
    <property type="match status" value="1"/>
</dbReference>
<organism evidence="17 18">
    <name type="scientific">Candidatus Abyssobacteria bacterium SURF_17</name>
    <dbReference type="NCBI Taxonomy" id="2093361"/>
    <lineage>
        <taxon>Bacteria</taxon>
        <taxon>Pseudomonadati</taxon>
        <taxon>Candidatus Hydrogenedentota</taxon>
        <taxon>Candidatus Abyssobacteria</taxon>
    </lineage>
</organism>
<evidence type="ECO:0000256" key="11">
    <source>
        <dbReference type="ARBA" id="ARBA00061004"/>
    </source>
</evidence>
<proteinExistence type="inferred from homology"/>
<keyword evidence="7 13" id="KW-0863">Zinc-finger</keyword>
<dbReference type="InterPro" id="IPR036410">
    <property type="entry name" value="HSP_DnaJ_Cys-rich_dom_sf"/>
</dbReference>
<comment type="subunit">
    <text evidence="2 13">Homodimer.</text>
</comment>
<dbReference type="Proteomes" id="UP000285961">
    <property type="component" value="Unassembled WGS sequence"/>
</dbReference>
<evidence type="ECO:0000256" key="2">
    <source>
        <dbReference type="ARBA" id="ARBA00011738"/>
    </source>
</evidence>
<evidence type="ECO:0000256" key="9">
    <source>
        <dbReference type="ARBA" id="ARBA00023016"/>
    </source>
</evidence>
<feature type="binding site" evidence="13">
    <location>
        <position position="195"/>
    </location>
    <ligand>
        <name>Zn(2+)</name>
        <dbReference type="ChEBI" id="CHEBI:29105"/>
        <label>1</label>
    </ligand>
</feature>
<keyword evidence="10 13" id="KW-0143">Chaperone</keyword>
<feature type="binding site" evidence="13">
    <location>
        <position position="162"/>
    </location>
    <ligand>
        <name>Zn(2+)</name>
        <dbReference type="ChEBI" id="CHEBI:29105"/>
        <label>2</label>
    </ligand>
</feature>
<evidence type="ECO:0000256" key="14">
    <source>
        <dbReference type="PROSITE-ProRule" id="PRU00546"/>
    </source>
</evidence>
<dbReference type="Pfam" id="PF00226">
    <property type="entry name" value="DnaJ"/>
    <property type="match status" value="1"/>
</dbReference>
<evidence type="ECO:0000259" key="15">
    <source>
        <dbReference type="PROSITE" id="PS50076"/>
    </source>
</evidence>
<evidence type="ECO:0000256" key="4">
    <source>
        <dbReference type="ARBA" id="ARBA00022705"/>
    </source>
</evidence>
<evidence type="ECO:0000256" key="10">
    <source>
        <dbReference type="ARBA" id="ARBA00023186"/>
    </source>
</evidence>
<comment type="similarity">
    <text evidence="11 13">Belongs to the DnaJ family.</text>
</comment>
<dbReference type="PROSITE" id="PS00636">
    <property type="entry name" value="DNAJ_1"/>
    <property type="match status" value="1"/>
</dbReference>
<dbReference type="PROSITE" id="PS51188">
    <property type="entry name" value="ZF_CR"/>
    <property type="match status" value="1"/>
</dbReference>
<keyword evidence="5 13" id="KW-0479">Metal-binding</keyword>
<comment type="subcellular location">
    <subcellularLocation>
        <location evidence="1 13">Cytoplasm</location>
    </subcellularLocation>
</comment>
<dbReference type="FunFam" id="1.10.287.110:FF:000031">
    <property type="entry name" value="Molecular chaperone DnaJ"/>
    <property type="match status" value="1"/>
</dbReference>
<dbReference type="AlphaFoldDB" id="A0A419EXR0"/>
<feature type="repeat" description="CXXCXGXG motif" evidence="13">
    <location>
        <begin position="159"/>
        <end position="166"/>
    </location>
</feature>
<comment type="caution">
    <text evidence="17">The sequence shown here is derived from an EMBL/GenBank/DDBJ whole genome shotgun (WGS) entry which is preliminary data.</text>
</comment>
<dbReference type="InterPro" id="IPR008971">
    <property type="entry name" value="HSP40/DnaJ_pept-bd"/>
</dbReference>
<keyword evidence="6 13" id="KW-0677">Repeat</keyword>
<evidence type="ECO:0000256" key="6">
    <source>
        <dbReference type="ARBA" id="ARBA00022737"/>
    </source>
</evidence>
<evidence type="ECO:0000313" key="18">
    <source>
        <dbReference type="Proteomes" id="UP000285961"/>
    </source>
</evidence>
<dbReference type="GO" id="GO:0005524">
    <property type="term" value="F:ATP binding"/>
    <property type="evidence" value="ECO:0007669"/>
    <property type="project" value="InterPro"/>
</dbReference>
<dbReference type="InterPro" id="IPR036869">
    <property type="entry name" value="J_dom_sf"/>
</dbReference>
<dbReference type="SUPFAM" id="SSF46565">
    <property type="entry name" value="Chaperone J-domain"/>
    <property type="match status" value="1"/>
</dbReference>
<feature type="binding site" evidence="13">
    <location>
        <position position="145"/>
    </location>
    <ligand>
        <name>Zn(2+)</name>
        <dbReference type="ChEBI" id="CHEBI:29105"/>
        <label>1</label>
    </ligand>
</feature>